<evidence type="ECO:0000313" key="1">
    <source>
        <dbReference type="EMBL" id="PJE77998.1"/>
    </source>
</evidence>
<organism evidence="1">
    <name type="scientific">invertebrate metagenome</name>
    <dbReference type="NCBI Taxonomy" id="1711999"/>
    <lineage>
        <taxon>unclassified sequences</taxon>
        <taxon>metagenomes</taxon>
        <taxon>organismal metagenomes</taxon>
    </lineage>
</organism>
<sequence>MSNKTAARIAVRDTLQELIVLNRDFRFSVLEDEQLPAWTMKEQPDNEATINDDDNIIEDRQRAVEAATRLTYKESQHRQETIRLPGIIGISSETLYIAQALNHARDKFKTAMTTYRKLFGDSIKVIEETS</sequence>
<protein>
    <submittedName>
        <fullName evidence="1">Uncharacterized protein</fullName>
    </submittedName>
</protein>
<accession>A0A2H9T464</accession>
<dbReference type="AlphaFoldDB" id="A0A2H9T464"/>
<comment type="caution">
    <text evidence="1">The sequence shown here is derived from an EMBL/GenBank/DDBJ whole genome shotgun (WGS) entry which is preliminary data.</text>
</comment>
<gene>
    <name evidence="1" type="ORF">CI610_03069</name>
</gene>
<proteinExistence type="predicted"/>
<name>A0A2H9T464_9ZZZZ</name>
<reference evidence="1" key="1">
    <citation type="journal article" date="2017" name="Appl. Environ. Microbiol.">
        <title>Molecular characterization of an Endozoicomonas-like organism causing infection in king scallop Pecten maximus L.</title>
        <authorList>
            <person name="Cano I."/>
            <person name="van Aerle R."/>
            <person name="Ross S."/>
            <person name="Verner-Jeffreys D.W."/>
            <person name="Paley R.K."/>
            <person name="Rimmer G."/>
            <person name="Ryder D."/>
            <person name="Hooper P."/>
            <person name="Stone D."/>
            <person name="Feist S.W."/>
        </authorList>
    </citation>
    <scope>NUCLEOTIDE SEQUENCE</scope>
</reference>
<dbReference type="EMBL" id="NSIT01000298">
    <property type="protein sequence ID" value="PJE77998.1"/>
    <property type="molecule type" value="Genomic_DNA"/>
</dbReference>